<keyword evidence="2" id="KW-0436">Ligase</keyword>
<protein>
    <submittedName>
        <fullName evidence="2">RNA ligase family protein</fullName>
    </submittedName>
</protein>
<dbReference type="PANTHER" id="PTHR43883:SF1">
    <property type="entry name" value="GLUCONOKINASE"/>
    <property type="match status" value="1"/>
</dbReference>
<dbReference type="Gene3D" id="3.30.470.30">
    <property type="entry name" value="DNA ligase/mRNA capping enzyme"/>
    <property type="match status" value="1"/>
</dbReference>
<sequence>MKEYNAILKYPRTPHLEGSRLQPGDEDLSQIRFDEIRGKHLVVEEKCDGANTGISFGDGGELLLQSRGHYLTGGYRERHYNLLKQWANVHREAFYRVLGERYIMYGEWMYAKHTVYYDALPHYFLEFDIYDREREIFLDTPSRKKMTEEMPVVSVPVLAEGEFMEKESLLRLLGPSAYIREGHLERLRKKAEELGLDGERQCRRTDPSVMMEGLYMKEEKEGQVAARMKYVRASFLQCVDFSEKHWLDQPIVENGLAVPLEELYQIQSL</sequence>
<evidence type="ECO:0000313" key="2">
    <source>
        <dbReference type="EMBL" id="HIR13608.1"/>
    </source>
</evidence>
<dbReference type="AlphaFoldDB" id="A0A9D1ABQ9"/>
<evidence type="ECO:0000259" key="1">
    <source>
        <dbReference type="Pfam" id="PF09414"/>
    </source>
</evidence>
<dbReference type="InterPro" id="IPR021122">
    <property type="entry name" value="RNA_ligase_dom_REL/Rnl2"/>
</dbReference>
<gene>
    <name evidence="2" type="ORF">IAB31_06765</name>
</gene>
<proteinExistence type="predicted"/>
<evidence type="ECO:0000313" key="3">
    <source>
        <dbReference type="Proteomes" id="UP000886757"/>
    </source>
</evidence>
<reference evidence="2" key="2">
    <citation type="journal article" date="2021" name="PeerJ">
        <title>Extensive microbial diversity within the chicken gut microbiome revealed by metagenomics and culture.</title>
        <authorList>
            <person name="Gilroy R."/>
            <person name="Ravi A."/>
            <person name="Getino M."/>
            <person name="Pursley I."/>
            <person name="Horton D.L."/>
            <person name="Alikhan N.F."/>
            <person name="Baker D."/>
            <person name="Gharbi K."/>
            <person name="Hall N."/>
            <person name="Watson M."/>
            <person name="Adriaenssens E.M."/>
            <person name="Foster-Nyarko E."/>
            <person name="Jarju S."/>
            <person name="Secka A."/>
            <person name="Antonio M."/>
            <person name="Oren A."/>
            <person name="Chaudhuri R.R."/>
            <person name="La Ragione R."/>
            <person name="Hildebrand F."/>
            <person name="Pallen M.J."/>
        </authorList>
    </citation>
    <scope>NUCLEOTIDE SEQUENCE</scope>
    <source>
        <strain evidence="2">ChiSjej4B22-8148</strain>
    </source>
</reference>
<dbReference type="PANTHER" id="PTHR43883">
    <property type="entry name" value="SLR0207 PROTEIN"/>
    <property type="match status" value="1"/>
</dbReference>
<dbReference type="GO" id="GO:0016874">
    <property type="term" value="F:ligase activity"/>
    <property type="evidence" value="ECO:0007669"/>
    <property type="project" value="UniProtKB-KW"/>
</dbReference>
<organism evidence="2 3">
    <name type="scientific">Candidatus Choladousia intestinavium</name>
    <dbReference type="NCBI Taxonomy" id="2840727"/>
    <lineage>
        <taxon>Bacteria</taxon>
        <taxon>Bacillati</taxon>
        <taxon>Bacillota</taxon>
        <taxon>Clostridia</taxon>
        <taxon>Lachnospirales</taxon>
        <taxon>Lachnospiraceae</taxon>
        <taxon>Lachnospiraceae incertae sedis</taxon>
        <taxon>Candidatus Choladousia</taxon>
    </lineage>
</organism>
<comment type="caution">
    <text evidence="2">The sequence shown here is derived from an EMBL/GenBank/DDBJ whole genome shotgun (WGS) entry which is preliminary data.</text>
</comment>
<feature type="domain" description="RNA ligase" evidence="1">
    <location>
        <begin position="40"/>
        <end position="231"/>
    </location>
</feature>
<dbReference type="SUPFAM" id="SSF56091">
    <property type="entry name" value="DNA ligase/mRNA capping enzyme, catalytic domain"/>
    <property type="match status" value="1"/>
</dbReference>
<accession>A0A9D1ABQ9</accession>
<dbReference type="EMBL" id="DVGK01000077">
    <property type="protein sequence ID" value="HIR13608.1"/>
    <property type="molecule type" value="Genomic_DNA"/>
</dbReference>
<reference evidence="2" key="1">
    <citation type="submission" date="2020-10" db="EMBL/GenBank/DDBJ databases">
        <authorList>
            <person name="Gilroy R."/>
        </authorList>
    </citation>
    <scope>NUCLEOTIDE SEQUENCE</scope>
    <source>
        <strain evidence="2">ChiSjej4B22-8148</strain>
    </source>
</reference>
<dbReference type="InterPro" id="IPR052732">
    <property type="entry name" value="Cell-binding_unc_protein"/>
</dbReference>
<dbReference type="Proteomes" id="UP000886757">
    <property type="component" value="Unassembled WGS sequence"/>
</dbReference>
<name>A0A9D1ABQ9_9FIRM</name>
<dbReference type="Pfam" id="PF09414">
    <property type="entry name" value="RNA_ligase"/>
    <property type="match status" value="1"/>
</dbReference>